<dbReference type="AlphaFoldDB" id="A0A195B1N8"/>
<proteinExistence type="predicted"/>
<name>A0A195B1N8_9HYME</name>
<organism evidence="1 2">
    <name type="scientific">Atta colombica</name>
    <dbReference type="NCBI Taxonomy" id="520822"/>
    <lineage>
        <taxon>Eukaryota</taxon>
        <taxon>Metazoa</taxon>
        <taxon>Ecdysozoa</taxon>
        <taxon>Arthropoda</taxon>
        <taxon>Hexapoda</taxon>
        <taxon>Insecta</taxon>
        <taxon>Pterygota</taxon>
        <taxon>Neoptera</taxon>
        <taxon>Endopterygota</taxon>
        <taxon>Hymenoptera</taxon>
        <taxon>Apocrita</taxon>
        <taxon>Aculeata</taxon>
        <taxon>Formicoidea</taxon>
        <taxon>Formicidae</taxon>
        <taxon>Myrmicinae</taxon>
        <taxon>Atta</taxon>
    </lineage>
</organism>
<keyword evidence="2" id="KW-1185">Reference proteome</keyword>
<evidence type="ECO:0000313" key="2">
    <source>
        <dbReference type="Proteomes" id="UP000078540"/>
    </source>
</evidence>
<evidence type="ECO:0000313" key="1">
    <source>
        <dbReference type="EMBL" id="KYM78408.1"/>
    </source>
</evidence>
<sequence>MNQREDGTKNETKRHFFCAENAANQSFLFRVCAIDKAKIESKSLVESKNKRRENQRPIVVIATLPPLPSLVPSLVPSCVYTYVHIERRDTHTSICGTHERRPARLLAVCLRGSRTRARARARTRRHLDSPYPLRTRQLEPRGSARCTRPYVKDEVVLDPGTTAFKAALGRLENEIFNVTRREWELAEIEDADFSPVIPK</sequence>
<dbReference type="EMBL" id="KQ976662">
    <property type="protein sequence ID" value="KYM78408.1"/>
    <property type="molecule type" value="Genomic_DNA"/>
</dbReference>
<dbReference type="Proteomes" id="UP000078540">
    <property type="component" value="Unassembled WGS sequence"/>
</dbReference>
<gene>
    <name evidence="1" type="ORF">ALC53_11063</name>
</gene>
<protein>
    <submittedName>
        <fullName evidence="1">Uncharacterized protein</fullName>
    </submittedName>
</protein>
<reference evidence="1 2" key="1">
    <citation type="submission" date="2015-09" db="EMBL/GenBank/DDBJ databases">
        <title>Atta colombica WGS genome.</title>
        <authorList>
            <person name="Nygaard S."/>
            <person name="Hu H."/>
            <person name="Boomsma J."/>
            <person name="Zhang G."/>
        </authorList>
    </citation>
    <scope>NUCLEOTIDE SEQUENCE [LARGE SCALE GENOMIC DNA]</scope>
    <source>
        <strain evidence="1">Treedump-2</strain>
        <tissue evidence="1">Whole body</tissue>
    </source>
</reference>
<accession>A0A195B1N8</accession>